<dbReference type="RefSeq" id="WP_005794645.1">
    <property type="nucleotide sequence ID" value="NZ_JGCY01000287.1"/>
</dbReference>
<gene>
    <name evidence="1" type="ORF">M124_1689</name>
</gene>
<dbReference type="EMBL" id="JGCY01000287">
    <property type="protein sequence ID" value="EXY74509.1"/>
    <property type="molecule type" value="Genomic_DNA"/>
</dbReference>
<name>A0A015SQL0_BACFG</name>
<protein>
    <submittedName>
        <fullName evidence="1">Uncharacterized protein</fullName>
    </submittedName>
</protein>
<evidence type="ECO:0000313" key="1">
    <source>
        <dbReference type="EMBL" id="EXY74509.1"/>
    </source>
</evidence>
<proteinExistence type="predicted"/>
<sequence length="126" mass="14883">MDKDIIVAEDEDVKIIFHFKVFCELLKECMSIYGNTTIENAQQLVKNFHPLQQPISTTDDIVFFSHENIYHWAMLALYGETYWLIHPECEKLPDSYEKWVENALSRHSLDDCYEFMSKNNNVTNKA</sequence>
<dbReference type="PATRIC" id="fig|1339315.3.peg.2454"/>
<accession>A0A015SQL0</accession>
<evidence type="ECO:0000313" key="2">
    <source>
        <dbReference type="Proteomes" id="UP000020529"/>
    </source>
</evidence>
<dbReference type="AlphaFoldDB" id="A0A015SQL0"/>
<comment type="caution">
    <text evidence="1">The sequence shown here is derived from an EMBL/GenBank/DDBJ whole genome shotgun (WGS) entry which is preliminary data.</text>
</comment>
<organism evidence="1 2">
    <name type="scientific">Bacteroides fragilis str. 3988T(B)14</name>
    <dbReference type="NCBI Taxonomy" id="1339315"/>
    <lineage>
        <taxon>Bacteria</taxon>
        <taxon>Pseudomonadati</taxon>
        <taxon>Bacteroidota</taxon>
        <taxon>Bacteroidia</taxon>
        <taxon>Bacteroidales</taxon>
        <taxon>Bacteroidaceae</taxon>
        <taxon>Bacteroides</taxon>
    </lineage>
</organism>
<reference evidence="1 2" key="1">
    <citation type="submission" date="2014-02" db="EMBL/GenBank/DDBJ databases">
        <authorList>
            <person name="Sears C."/>
            <person name="Carroll K."/>
            <person name="Sack B.R."/>
            <person name="Qadri F."/>
            <person name="Myers L.L."/>
            <person name="Chung G.-T."/>
            <person name="Escheverria P."/>
            <person name="Fraser C.M."/>
            <person name="Sadzewicz L."/>
            <person name="Shefchek K.A."/>
            <person name="Tallon L."/>
            <person name="Das S.P."/>
            <person name="Daugherty S."/>
            <person name="Mongodin E.F."/>
        </authorList>
    </citation>
    <scope>NUCLEOTIDE SEQUENCE [LARGE SCALE GENOMIC DNA]</scope>
    <source>
        <strain evidence="2">3988T(B)14</strain>
    </source>
</reference>
<dbReference type="Proteomes" id="UP000020529">
    <property type="component" value="Unassembled WGS sequence"/>
</dbReference>